<protein>
    <recommendedName>
        <fullName evidence="2">Stc1 domain-containing protein</fullName>
    </recommendedName>
</protein>
<organism evidence="3 4">
    <name type="scientific">Beauveria bassiana</name>
    <name type="common">White muscardine disease fungus</name>
    <name type="synonym">Tritirachium shiotae</name>
    <dbReference type="NCBI Taxonomy" id="176275"/>
    <lineage>
        <taxon>Eukaryota</taxon>
        <taxon>Fungi</taxon>
        <taxon>Dikarya</taxon>
        <taxon>Ascomycota</taxon>
        <taxon>Pezizomycotina</taxon>
        <taxon>Sordariomycetes</taxon>
        <taxon>Hypocreomycetidae</taxon>
        <taxon>Hypocreales</taxon>
        <taxon>Cordycipitaceae</taxon>
        <taxon>Beauveria</taxon>
    </lineage>
</organism>
<dbReference type="AlphaFoldDB" id="A0A2S7XXL3"/>
<reference evidence="3 4" key="1">
    <citation type="submission" date="2016-07" db="EMBL/GenBank/DDBJ databases">
        <title>Comparative genomics of the entomopathogenic fungus Beauveria bassiana.</title>
        <authorList>
            <person name="Valero Jimenez C.A."/>
            <person name="Zwaan B.J."/>
            <person name="Van Kan J.A."/>
            <person name="Takken W."/>
            <person name="Debets A.J."/>
            <person name="Schoustra S.E."/>
            <person name="Koenraadt C.J."/>
        </authorList>
    </citation>
    <scope>NUCLEOTIDE SEQUENCE [LARGE SCALE GENOMIC DNA]</scope>
    <source>
        <strain evidence="3 4">ARSEF 8028</strain>
    </source>
</reference>
<evidence type="ECO:0000259" key="2">
    <source>
        <dbReference type="Pfam" id="PF12898"/>
    </source>
</evidence>
<evidence type="ECO:0000313" key="4">
    <source>
        <dbReference type="Proteomes" id="UP000237441"/>
    </source>
</evidence>
<proteinExistence type="predicted"/>
<feature type="domain" description="Stc1" evidence="2">
    <location>
        <begin position="19"/>
        <end position="100"/>
    </location>
</feature>
<evidence type="ECO:0000256" key="1">
    <source>
        <dbReference type="SAM" id="MobiDB-lite"/>
    </source>
</evidence>
<dbReference type="Proteomes" id="UP000237441">
    <property type="component" value="Unassembled WGS sequence"/>
</dbReference>
<sequence>MNAQTSSSRAALTAPTRFRCKVGGEWKDLSEFSNAQQKNLQYLSAGDRRLDPAHCGMTCKQHSAGSRSEMRCDVCMLVKPIDEFSKNSRRNGEYQCRRCVAWTEIQEPALTPGPLETGHISPEEEQQQALRQRFLLSQDFFPDDDDDDDDDDLIPQTNKAVMKNQAPITAFASLGLSEESCLRAVGSAKSAAIDEFLSRADDASSTLSVVLPPHLRSKYKAVSEAASSASSTAGDMSLPTTLLESDSDTASIVSRSFNAWGPDGGLQRRFADSVASSSVAGSSHAATSVTEEDANVVGDWSRVRAPKTAGLPKRKGGWPKTSEENRLSVAELRQANGDVHQGYVRRDIDTQKRVRPLGYDSDDSD</sequence>
<evidence type="ECO:0000313" key="3">
    <source>
        <dbReference type="EMBL" id="PQK08626.1"/>
    </source>
</evidence>
<dbReference type="EMBL" id="JRHA01000001">
    <property type="protein sequence ID" value="PQK08626.1"/>
    <property type="molecule type" value="Genomic_DNA"/>
</dbReference>
<comment type="caution">
    <text evidence="3">The sequence shown here is derived from an EMBL/GenBank/DDBJ whole genome shotgun (WGS) entry which is preliminary data.</text>
</comment>
<gene>
    <name evidence="3" type="ORF">BB8028_0001g07000</name>
</gene>
<dbReference type="Pfam" id="PF12898">
    <property type="entry name" value="Stc1"/>
    <property type="match status" value="1"/>
</dbReference>
<dbReference type="InterPro" id="IPR024630">
    <property type="entry name" value="Stc1"/>
</dbReference>
<dbReference type="OrthoDB" id="3514033at2759"/>
<accession>A0A2S7XXL3</accession>
<name>A0A2S7XXL3_BEABA</name>
<feature type="region of interest" description="Disordered" evidence="1">
    <location>
        <begin position="305"/>
        <end position="365"/>
    </location>
</feature>